<accession>A0A5K7Z031</accession>
<dbReference type="Proteomes" id="UP000427769">
    <property type="component" value="Chromosome"/>
</dbReference>
<proteinExistence type="predicted"/>
<dbReference type="EMBL" id="AP021875">
    <property type="protein sequence ID" value="BBO73609.1"/>
    <property type="molecule type" value="Genomic_DNA"/>
</dbReference>
<evidence type="ECO:0000256" key="1">
    <source>
        <dbReference type="SAM" id="Coils"/>
    </source>
</evidence>
<keyword evidence="3" id="KW-1185">Reference proteome</keyword>
<dbReference type="KEGG" id="dwd:DSCW_10260"/>
<name>A0A5K7Z031_9BACT</name>
<evidence type="ECO:0000313" key="2">
    <source>
        <dbReference type="EMBL" id="BBO73609.1"/>
    </source>
</evidence>
<dbReference type="AlphaFoldDB" id="A0A5K7Z031"/>
<reference evidence="2 3" key="1">
    <citation type="submission" date="2019-11" db="EMBL/GenBank/DDBJ databases">
        <title>Comparative genomics of hydrocarbon-degrading Desulfosarcina strains.</title>
        <authorList>
            <person name="Watanabe M."/>
            <person name="Kojima H."/>
            <person name="Fukui M."/>
        </authorList>
    </citation>
    <scope>NUCLEOTIDE SEQUENCE [LARGE SCALE GENOMIC DNA]</scope>
    <source>
        <strain evidence="2 3">PP31</strain>
    </source>
</reference>
<dbReference type="RefSeq" id="WP_155302702.1">
    <property type="nucleotide sequence ID" value="NZ_AP021875.1"/>
</dbReference>
<gene>
    <name evidence="2" type="ORF">DSCW_10260</name>
</gene>
<sequence>MSIRLIARDLYRLQQAVDRLERKWIRAPLEERERLKRELDRARSERDQVKRMLDGRLDR</sequence>
<protein>
    <submittedName>
        <fullName evidence="2">Uncharacterized protein</fullName>
    </submittedName>
</protein>
<keyword evidence="1" id="KW-0175">Coiled coil</keyword>
<evidence type="ECO:0000313" key="3">
    <source>
        <dbReference type="Proteomes" id="UP000427769"/>
    </source>
</evidence>
<organism evidence="2 3">
    <name type="scientific">Desulfosarcina widdelii</name>
    <dbReference type="NCBI Taxonomy" id="947919"/>
    <lineage>
        <taxon>Bacteria</taxon>
        <taxon>Pseudomonadati</taxon>
        <taxon>Thermodesulfobacteriota</taxon>
        <taxon>Desulfobacteria</taxon>
        <taxon>Desulfobacterales</taxon>
        <taxon>Desulfosarcinaceae</taxon>
        <taxon>Desulfosarcina</taxon>
    </lineage>
</organism>
<feature type="coiled-coil region" evidence="1">
    <location>
        <begin position="3"/>
        <end position="52"/>
    </location>
</feature>